<evidence type="ECO:0000259" key="6">
    <source>
        <dbReference type="PROSITE" id="PS50995"/>
    </source>
</evidence>
<dbReference type="Gene3D" id="1.10.10.10">
    <property type="entry name" value="Winged helix-like DNA-binding domain superfamily/Winged helix DNA-binding domain"/>
    <property type="match status" value="1"/>
</dbReference>
<reference evidence="7" key="2">
    <citation type="submission" date="2021-04" db="EMBL/GenBank/DDBJ databases">
        <authorList>
            <person name="Gilroy R."/>
        </authorList>
    </citation>
    <scope>NUCLEOTIDE SEQUENCE</scope>
    <source>
        <strain evidence="7">CHK192-19661</strain>
    </source>
</reference>
<proteinExistence type="predicted"/>
<dbReference type="Proteomes" id="UP000824025">
    <property type="component" value="Unassembled WGS sequence"/>
</dbReference>
<accession>A0A9D2D5X0</accession>
<evidence type="ECO:0000313" key="7">
    <source>
        <dbReference type="EMBL" id="HIZ09080.1"/>
    </source>
</evidence>
<dbReference type="EMBL" id="DXCF01000004">
    <property type="protein sequence ID" value="HIZ09080.1"/>
    <property type="molecule type" value="Genomic_DNA"/>
</dbReference>
<evidence type="ECO:0000256" key="4">
    <source>
        <dbReference type="ARBA" id="ARBA00023125"/>
    </source>
</evidence>
<dbReference type="SUPFAM" id="SSF46785">
    <property type="entry name" value="Winged helix' DNA-binding domain"/>
    <property type="match status" value="1"/>
</dbReference>
<dbReference type="InterPro" id="IPR036388">
    <property type="entry name" value="WH-like_DNA-bd_sf"/>
</dbReference>
<protein>
    <submittedName>
        <fullName evidence="7">MarR family transcriptional regulator</fullName>
    </submittedName>
</protein>
<dbReference type="FunFam" id="1.10.10.10:FF:000163">
    <property type="entry name" value="MarR family transcriptional regulator"/>
    <property type="match status" value="1"/>
</dbReference>
<evidence type="ECO:0000313" key="8">
    <source>
        <dbReference type="Proteomes" id="UP000824025"/>
    </source>
</evidence>
<dbReference type="InterPro" id="IPR055166">
    <property type="entry name" value="Transc_reg_Sar_Rot_HTH"/>
</dbReference>
<dbReference type="PROSITE" id="PS50995">
    <property type="entry name" value="HTH_MARR_2"/>
    <property type="match status" value="1"/>
</dbReference>
<evidence type="ECO:0000256" key="3">
    <source>
        <dbReference type="ARBA" id="ARBA00023015"/>
    </source>
</evidence>
<organism evidence="7 8">
    <name type="scientific">Candidatus Borkfalkia avicola</name>
    <dbReference type="NCBI Taxonomy" id="2838503"/>
    <lineage>
        <taxon>Bacteria</taxon>
        <taxon>Bacillati</taxon>
        <taxon>Bacillota</taxon>
        <taxon>Clostridia</taxon>
        <taxon>Christensenellales</taxon>
        <taxon>Christensenellaceae</taxon>
        <taxon>Candidatus Borkfalkia</taxon>
    </lineage>
</organism>
<keyword evidence="5" id="KW-0804">Transcription</keyword>
<dbReference type="GO" id="GO:0003700">
    <property type="term" value="F:DNA-binding transcription factor activity"/>
    <property type="evidence" value="ECO:0007669"/>
    <property type="project" value="InterPro"/>
</dbReference>
<dbReference type="PANTHER" id="PTHR33164:SF5">
    <property type="entry name" value="ORGANIC HYDROPEROXIDE RESISTANCE TRANSCRIPTIONAL REGULATOR"/>
    <property type="match status" value="1"/>
</dbReference>
<keyword evidence="4" id="KW-0238">DNA-binding</keyword>
<dbReference type="InterPro" id="IPR000835">
    <property type="entry name" value="HTH_MarR-typ"/>
</dbReference>
<sequence length="143" mass="16331">MDERDLLKLDNDIAFALYACSKGLIRKYNPVLESLGLTYTSYLAMLSLWEKDRQSIGELGKSLFLDSGTLTPLLKKMEKQGLILRERGEEDERVVYISLTPKGKALRERANELVSALKTTMRLFEDKNLFEGLKELLPLLYGI</sequence>
<reference evidence="7" key="1">
    <citation type="journal article" date="2021" name="PeerJ">
        <title>Extensive microbial diversity within the chicken gut microbiome revealed by metagenomics and culture.</title>
        <authorList>
            <person name="Gilroy R."/>
            <person name="Ravi A."/>
            <person name="Getino M."/>
            <person name="Pursley I."/>
            <person name="Horton D.L."/>
            <person name="Alikhan N.F."/>
            <person name="Baker D."/>
            <person name="Gharbi K."/>
            <person name="Hall N."/>
            <person name="Watson M."/>
            <person name="Adriaenssens E.M."/>
            <person name="Foster-Nyarko E."/>
            <person name="Jarju S."/>
            <person name="Secka A."/>
            <person name="Antonio M."/>
            <person name="Oren A."/>
            <person name="Chaudhuri R.R."/>
            <person name="La Ragione R."/>
            <person name="Hildebrand F."/>
            <person name="Pallen M.J."/>
        </authorList>
    </citation>
    <scope>NUCLEOTIDE SEQUENCE</scope>
    <source>
        <strain evidence="7">CHK192-19661</strain>
    </source>
</reference>
<dbReference type="AlphaFoldDB" id="A0A9D2D5X0"/>
<dbReference type="GO" id="GO:0006950">
    <property type="term" value="P:response to stress"/>
    <property type="evidence" value="ECO:0007669"/>
    <property type="project" value="TreeGrafter"/>
</dbReference>
<gene>
    <name evidence="7" type="ORF">H9726_01200</name>
</gene>
<comment type="caution">
    <text evidence="7">The sequence shown here is derived from an EMBL/GenBank/DDBJ whole genome shotgun (WGS) entry which is preliminary data.</text>
</comment>
<evidence type="ECO:0000256" key="2">
    <source>
        <dbReference type="ARBA" id="ARBA00022490"/>
    </source>
</evidence>
<keyword evidence="3" id="KW-0805">Transcription regulation</keyword>
<dbReference type="PRINTS" id="PR00598">
    <property type="entry name" value="HTHMARR"/>
</dbReference>
<dbReference type="SMART" id="SM00347">
    <property type="entry name" value="HTH_MARR"/>
    <property type="match status" value="1"/>
</dbReference>
<name>A0A9D2D5X0_9FIRM</name>
<dbReference type="GO" id="GO:0003677">
    <property type="term" value="F:DNA binding"/>
    <property type="evidence" value="ECO:0007669"/>
    <property type="project" value="UniProtKB-KW"/>
</dbReference>
<dbReference type="Pfam" id="PF22381">
    <property type="entry name" value="Staph_reg_Sar_Rot"/>
    <property type="match status" value="1"/>
</dbReference>
<dbReference type="InterPro" id="IPR039422">
    <property type="entry name" value="MarR/SlyA-like"/>
</dbReference>
<evidence type="ECO:0000256" key="1">
    <source>
        <dbReference type="ARBA" id="ARBA00004496"/>
    </source>
</evidence>
<dbReference type="PANTHER" id="PTHR33164">
    <property type="entry name" value="TRANSCRIPTIONAL REGULATOR, MARR FAMILY"/>
    <property type="match status" value="1"/>
</dbReference>
<evidence type="ECO:0000256" key="5">
    <source>
        <dbReference type="ARBA" id="ARBA00023163"/>
    </source>
</evidence>
<dbReference type="InterPro" id="IPR036390">
    <property type="entry name" value="WH_DNA-bd_sf"/>
</dbReference>
<keyword evidence="2" id="KW-0963">Cytoplasm</keyword>
<dbReference type="GO" id="GO:0005737">
    <property type="term" value="C:cytoplasm"/>
    <property type="evidence" value="ECO:0007669"/>
    <property type="project" value="UniProtKB-SubCell"/>
</dbReference>
<comment type="subcellular location">
    <subcellularLocation>
        <location evidence="1">Cytoplasm</location>
    </subcellularLocation>
</comment>
<feature type="domain" description="HTH marR-type" evidence="6">
    <location>
        <begin position="10"/>
        <end position="143"/>
    </location>
</feature>